<dbReference type="GO" id="GO:0016020">
    <property type="term" value="C:membrane"/>
    <property type="evidence" value="ECO:0007669"/>
    <property type="project" value="InterPro"/>
</dbReference>
<organism evidence="6 7">
    <name type="scientific">Acanthamoeba castellanii (strain ATCC 30010 / Neff)</name>
    <dbReference type="NCBI Taxonomy" id="1257118"/>
    <lineage>
        <taxon>Eukaryota</taxon>
        <taxon>Amoebozoa</taxon>
        <taxon>Discosea</taxon>
        <taxon>Longamoebia</taxon>
        <taxon>Centramoebida</taxon>
        <taxon>Acanthamoebidae</taxon>
        <taxon>Acanthamoeba</taxon>
    </lineage>
</organism>
<feature type="transmembrane region" description="Helical" evidence="5">
    <location>
        <begin position="7"/>
        <end position="26"/>
    </location>
</feature>
<evidence type="ECO:0000256" key="1">
    <source>
        <dbReference type="ARBA" id="ARBA00004127"/>
    </source>
</evidence>
<gene>
    <name evidence="6" type="ORF">ACA1_057950</name>
</gene>
<dbReference type="InterPro" id="IPR006838">
    <property type="entry name" value="ADTRP_AIG1"/>
</dbReference>
<keyword evidence="2 5" id="KW-0812">Transmembrane</keyword>
<evidence type="ECO:0000256" key="5">
    <source>
        <dbReference type="SAM" id="Phobius"/>
    </source>
</evidence>
<feature type="transmembrane region" description="Helical" evidence="5">
    <location>
        <begin position="32"/>
        <end position="58"/>
    </location>
</feature>
<evidence type="ECO:0000256" key="3">
    <source>
        <dbReference type="ARBA" id="ARBA00022989"/>
    </source>
</evidence>
<feature type="transmembrane region" description="Helical" evidence="5">
    <location>
        <begin position="181"/>
        <end position="201"/>
    </location>
</feature>
<evidence type="ECO:0000313" key="6">
    <source>
        <dbReference type="EMBL" id="ELR17139.1"/>
    </source>
</evidence>
<dbReference type="OMA" id="ISYFWIS"/>
<evidence type="ECO:0008006" key="8">
    <source>
        <dbReference type="Google" id="ProtNLM"/>
    </source>
</evidence>
<evidence type="ECO:0000256" key="2">
    <source>
        <dbReference type="ARBA" id="ARBA00022692"/>
    </source>
</evidence>
<reference evidence="6 7" key="1">
    <citation type="journal article" date="2013" name="Genome Biol.">
        <title>Genome of Acanthamoeba castellanii highlights extensive lateral gene transfer and early evolution of tyrosine kinase signaling.</title>
        <authorList>
            <person name="Clarke M."/>
            <person name="Lohan A.J."/>
            <person name="Liu B."/>
            <person name="Lagkouvardos I."/>
            <person name="Roy S."/>
            <person name="Zafar N."/>
            <person name="Bertelli C."/>
            <person name="Schilde C."/>
            <person name="Kianianmomeni A."/>
            <person name="Burglin T.R."/>
            <person name="Frech C."/>
            <person name="Turcotte B."/>
            <person name="Kopec K.O."/>
            <person name="Synnott J.M."/>
            <person name="Choo C."/>
            <person name="Paponov I."/>
            <person name="Finkler A."/>
            <person name="Soon Heng Tan C."/>
            <person name="Hutchins A.P."/>
            <person name="Weinmeier T."/>
            <person name="Rattei T."/>
            <person name="Chu J.S."/>
            <person name="Gimenez G."/>
            <person name="Irimia M."/>
            <person name="Rigden D.J."/>
            <person name="Fitzpatrick D.A."/>
            <person name="Lorenzo-Morales J."/>
            <person name="Bateman A."/>
            <person name="Chiu C.H."/>
            <person name="Tang P."/>
            <person name="Hegemann P."/>
            <person name="Fromm H."/>
            <person name="Raoult D."/>
            <person name="Greub G."/>
            <person name="Miranda-Saavedra D."/>
            <person name="Chen N."/>
            <person name="Nash P."/>
            <person name="Ginger M.L."/>
            <person name="Horn M."/>
            <person name="Schaap P."/>
            <person name="Caler L."/>
            <person name="Loftus B."/>
        </authorList>
    </citation>
    <scope>NUCLEOTIDE SEQUENCE [LARGE SCALE GENOMIC DNA]</scope>
    <source>
        <strain evidence="6 7">Neff</strain>
    </source>
</reference>
<dbReference type="OrthoDB" id="17983at2759"/>
<feature type="transmembrane region" description="Helical" evidence="5">
    <location>
        <begin position="146"/>
        <end position="169"/>
    </location>
</feature>
<comment type="subcellular location">
    <subcellularLocation>
        <location evidence="1">Endomembrane system</location>
        <topology evidence="1">Multi-pass membrane protein</topology>
    </subcellularLocation>
</comment>
<keyword evidence="3 5" id="KW-1133">Transmembrane helix</keyword>
<dbReference type="Pfam" id="PF04750">
    <property type="entry name" value="Far-17a_AIG1"/>
    <property type="match status" value="1"/>
</dbReference>
<dbReference type="VEuPathDB" id="AmoebaDB:ACA1_057950"/>
<dbReference type="KEGG" id="acan:ACA1_057950"/>
<dbReference type="GeneID" id="14918358"/>
<protein>
    <recommendedName>
        <fullName evidence="8">FAR-17a/AIG1-like protein</fullName>
    </recommendedName>
</protein>
<feature type="transmembrane region" description="Helical" evidence="5">
    <location>
        <begin position="70"/>
        <end position="93"/>
    </location>
</feature>
<dbReference type="GO" id="GO:0012505">
    <property type="term" value="C:endomembrane system"/>
    <property type="evidence" value="ECO:0007669"/>
    <property type="project" value="UniProtKB-SubCell"/>
</dbReference>
<accession>L8GVC1</accession>
<proteinExistence type="predicted"/>
<evidence type="ECO:0000313" key="7">
    <source>
        <dbReference type="Proteomes" id="UP000011083"/>
    </source>
</evidence>
<keyword evidence="4 5" id="KW-0472">Membrane</keyword>
<feature type="transmembrane region" description="Helical" evidence="5">
    <location>
        <begin position="105"/>
        <end position="125"/>
    </location>
</feature>
<dbReference type="RefSeq" id="XP_004339152.1">
    <property type="nucleotide sequence ID" value="XM_004339104.1"/>
</dbReference>
<name>L8GVC1_ACACF</name>
<dbReference type="PANTHER" id="PTHR10989:SF16">
    <property type="entry name" value="AT02829P-RELATED"/>
    <property type="match status" value="1"/>
</dbReference>
<dbReference type="Proteomes" id="UP000011083">
    <property type="component" value="Unassembled WGS sequence"/>
</dbReference>
<dbReference type="PANTHER" id="PTHR10989">
    <property type="entry name" value="ANDROGEN-INDUCED PROTEIN 1-RELATED"/>
    <property type="match status" value="1"/>
</dbReference>
<dbReference type="EMBL" id="KB007974">
    <property type="protein sequence ID" value="ELR17139.1"/>
    <property type="molecule type" value="Genomic_DNA"/>
</dbReference>
<sequence>MAATGWLRLGFHAVSLAVVAYSVVWLRQLGMLAPWLVLMFTMWGLATLGAFLCVALVVDASKLWAFTLQLHELLFALACFFAVIVTTIFWGLFFYDRELIFPRAFAFPALLNHIQHTLPMVVLALEFLALHRRPRAFFRHHPPVSLLLELSVLVGGVIAYLHLTAALYAKSGRWPYPFMSGFTFSTFLGFATIAVVAALLVSHLLRSARLHLHYAPPRKPE</sequence>
<evidence type="ECO:0000256" key="4">
    <source>
        <dbReference type="ARBA" id="ARBA00023136"/>
    </source>
</evidence>
<keyword evidence="7" id="KW-1185">Reference proteome</keyword>
<dbReference type="AlphaFoldDB" id="L8GVC1"/>